<evidence type="ECO:0000259" key="3">
    <source>
        <dbReference type="PROSITE" id="PS50110"/>
    </source>
</evidence>
<dbReference type="Gene3D" id="3.40.50.2300">
    <property type="match status" value="1"/>
</dbReference>
<keyword evidence="1" id="KW-0238">DNA-binding</keyword>
<dbReference type="GO" id="GO:0000976">
    <property type="term" value="F:transcription cis-regulatory region binding"/>
    <property type="evidence" value="ECO:0007669"/>
    <property type="project" value="TreeGrafter"/>
</dbReference>
<name>A0A1I1KFP6_9BACT</name>
<accession>A0A1I1KFP6</accession>
<dbReference type="EMBL" id="FOLE01000007">
    <property type="protein sequence ID" value="SFC59639.1"/>
    <property type="molecule type" value="Genomic_DNA"/>
</dbReference>
<dbReference type="GO" id="GO:0005829">
    <property type="term" value="C:cytosol"/>
    <property type="evidence" value="ECO:0007669"/>
    <property type="project" value="TreeGrafter"/>
</dbReference>
<evidence type="ECO:0000256" key="2">
    <source>
        <dbReference type="PROSITE-ProRule" id="PRU00169"/>
    </source>
</evidence>
<dbReference type="InterPro" id="IPR000014">
    <property type="entry name" value="PAS"/>
</dbReference>
<dbReference type="PANTHER" id="PTHR48111">
    <property type="entry name" value="REGULATOR OF RPOS"/>
    <property type="match status" value="1"/>
</dbReference>
<organism evidence="5 6">
    <name type="scientific">Flexibacter flexilis DSM 6793</name>
    <dbReference type="NCBI Taxonomy" id="927664"/>
    <lineage>
        <taxon>Bacteria</taxon>
        <taxon>Pseudomonadati</taxon>
        <taxon>Bacteroidota</taxon>
        <taxon>Cytophagia</taxon>
        <taxon>Cytophagales</taxon>
        <taxon>Flexibacteraceae</taxon>
        <taxon>Flexibacter</taxon>
    </lineage>
</organism>
<dbReference type="SUPFAM" id="SSF55785">
    <property type="entry name" value="PYP-like sensor domain (PAS domain)"/>
    <property type="match status" value="1"/>
</dbReference>
<proteinExistence type="predicted"/>
<protein>
    <submittedName>
        <fullName evidence="5">Response regulator receiver domain-containing protein</fullName>
    </submittedName>
</protein>
<evidence type="ECO:0000313" key="6">
    <source>
        <dbReference type="Proteomes" id="UP000199514"/>
    </source>
</evidence>
<dbReference type="SMART" id="SM00448">
    <property type="entry name" value="REC"/>
    <property type="match status" value="1"/>
</dbReference>
<dbReference type="GO" id="GO:0006355">
    <property type="term" value="P:regulation of DNA-templated transcription"/>
    <property type="evidence" value="ECO:0007669"/>
    <property type="project" value="TreeGrafter"/>
</dbReference>
<feature type="domain" description="PAS" evidence="4">
    <location>
        <begin position="139"/>
        <end position="212"/>
    </location>
</feature>
<evidence type="ECO:0000259" key="4">
    <source>
        <dbReference type="PROSITE" id="PS50112"/>
    </source>
</evidence>
<dbReference type="GO" id="GO:0000156">
    <property type="term" value="F:phosphorelay response regulator activity"/>
    <property type="evidence" value="ECO:0007669"/>
    <property type="project" value="TreeGrafter"/>
</dbReference>
<feature type="modified residue" description="4-aspartylphosphate" evidence="2">
    <location>
        <position position="59"/>
    </location>
</feature>
<evidence type="ECO:0000313" key="5">
    <source>
        <dbReference type="EMBL" id="SFC59639.1"/>
    </source>
</evidence>
<dbReference type="Gene3D" id="3.30.450.20">
    <property type="entry name" value="PAS domain"/>
    <property type="match status" value="1"/>
</dbReference>
<evidence type="ECO:0000256" key="1">
    <source>
        <dbReference type="ARBA" id="ARBA00023125"/>
    </source>
</evidence>
<dbReference type="RefSeq" id="WP_143083956.1">
    <property type="nucleotide sequence ID" value="NZ_FOLE01000007.1"/>
</dbReference>
<sequence>MKETSAKILVVEDEVIISYALRHTLLQLGYTVLDVVHSGHEAVQKAEEYKDELDLILMDVQLRDSIDGIAAAEEIRSRNPKTAPPIIYLTAYADVATVARAKITEPFGYILKPFEERELSICIEMAFFKYRTEKRIKEAEERLAITLKSMGKGVITTDRAGRVNFMNFLAEARLGISKEEIGSRHLDDVLEWNIPDAKEFEGNPLRYVLRTGISLRLPAQTYAVHGGQSYDISKALISPIINDESETTGTVIVLKDEILE</sequence>
<keyword evidence="2" id="KW-0597">Phosphoprotein</keyword>
<dbReference type="OrthoDB" id="1646880at2"/>
<gene>
    <name evidence="5" type="ORF">SAMN05421780_10741</name>
</gene>
<dbReference type="InterPro" id="IPR001789">
    <property type="entry name" value="Sig_transdc_resp-reg_receiver"/>
</dbReference>
<dbReference type="PANTHER" id="PTHR48111:SF69">
    <property type="entry name" value="RESPONSE REGULATOR RECEIVER"/>
    <property type="match status" value="1"/>
</dbReference>
<dbReference type="CDD" id="cd17534">
    <property type="entry name" value="REC_DC-like"/>
    <property type="match status" value="1"/>
</dbReference>
<dbReference type="AlphaFoldDB" id="A0A1I1KFP6"/>
<dbReference type="Pfam" id="PF00072">
    <property type="entry name" value="Response_reg"/>
    <property type="match status" value="1"/>
</dbReference>
<dbReference type="Proteomes" id="UP000199514">
    <property type="component" value="Unassembled WGS sequence"/>
</dbReference>
<dbReference type="InterPro" id="IPR035965">
    <property type="entry name" value="PAS-like_dom_sf"/>
</dbReference>
<feature type="domain" description="Response regulatory" evidence="3">
    <location>
        <begin position="7"/>
        <end position="127"/>
    </location>
</feature>
<dbReference type="InterPro" id="IPR011006">
    <property type="entry name" value="CheY-like_superfamily"/>
</dbReference>
<dbReference type="InterPro" id="IPR039420">
    <property type="entry name" value="WalR-like"/>
</dbReference>
<dbReference type="PROSITE" id="PS50112">
    <property type="entry name" value="PAS"/>
    <property type="match status" value="1"/>
</dbReference>
<dbReference type="GO" id="GO:0032993">
    <property type="term" value="C:protein-DNA complex"/>
    <property type="evidence" value="ECO:0007669"/>
    <property type="project" value="TreeGrafter"/>
</dbReference>
<reference evidence="5 6" key="1">
    <citation type="submission" date="2016-10" db="EMBL/GenBank/DDBJ databases">
        <authorList>
            <person name="de Groot N.N."/>
        </authorList>
    </citation>
    <scope>NUCLEOTIDE SEQUENCE [LARGE SCALE GENOMIC DNA]</scope>
    <source>
        <strain evidence="5 6">DSM 6793</strain>
    </source>
</reference>
<keyword evidence="6" id="KW-1185">Reference proteome</keyword>
<dbReference type="PROSITE" id="PS50110">
    <property type="entry name" value="RESPONSE_REGULATORY"/>
    <property type="match status" value="1"/>
</dbReference>
<dbReference type="SUPFAM" id="SSF52172">
    <property type="entry name" value="CheY-like"/>
    <property type="match status" value="1"/>
</dbReference>
<dbReference type="STRING" id="927664.SAMN05421780_10741"/>